<dbReference type="EMBL" id="OQ829281">
    <property type="protein sequence ID" value="WHS68316.1"/>
    <property type="molecule type" value="Genomic_DNA"/>
</dbReference>
<proteinExistence type="predicted"/>
<dbReference type="Proteomes" id="UP001223176">
    <property type="component" value="Segment"/>
</dbReference>
<accession>A0AAF0KYB6</accession>
<keyword evidence="2" id="KW-1185">Reference proteome</keyword>
<name>A0AAF0KYB6_9CAUD</name>
<reference evidence="1" key="1">
    <citation type="submission" date="2023-04" db="EMBL/GenBank/DDBJ databases">
        <title>Isolation and Characterization of Novel Plasmid-specific Phages Infecting Bacteria Carrying Diverse Conjugative Plasmids.</title>
        <authorList>
            <person name="Parra B."/>
            <person name="Cockx B."/>
            <person name="Lutz V.T."/>
            <person name="Bronsted L."/>
            <person name="Smets B.F."/>
            <person name="Dechesne A."/>
        </authorList>
    </citation>
    <scope>NUCLEOTIDE SEQUENCE</scope>
</reference>
<evidence type="ECO:0000313" key="2">
    <source>
        <dbReference type="Proteomes" id="UP001223176"/>
    </source>
</evidence>
<evidence type="ECO:0000313" key="1">
    <source>
        <dbReference type="EMBL" id="WHS68316.1"/>
    </source>
</evidence>
<organism evidence="1 2">
    <name type="scientific">phage PKM.Lu.22.1</name>
    <dbReference type="NCBI Taxonomy" id="3049197"/>
    <lineage>
        <taxon>Viruses</taxon>
        <taxon>Duplodnaviria</taxon>
        <taxon>Heunggongvirae</taxon>
        <taxon>Uroviricota</taxon>
        <taxon>Caudoviricetes</taxon>
        <taxon>Grimontviridae</taxon>
    </lineage>
</organism>
<sequence>MDMVKRLINNYARTTYGACVTCKCCKQLRGVYHFDESANSDSGLYPFCRQCVAKLETNHSRNYERYFPNANGAAK</sequence>
<protein>
    <submittedName>
        <fullName evidence="1">Uncharacterized protein</fullName>
    </submittedName>
</protein>